<protein>
    <recommendedName>
        <fullName evidence="1">Glycosyltransferase 2-like domain-containing protein</fullName>
    </recommendedName>
</protein>
<sequence length="117" mass="13252">MSQPSFSILLPSRNRLDLLRHAIDSILAQNEGNLEIIVTDNRVQRELSRIFANHYIGASPIYSWRYTDFGNGQLEPRAQSGDWRLYRDAGDDDALTPGFIQKISHIINALRAPGRST</sequence>
<dbReference type="Proteomes" id="UP000294200">
    <property type="component" value="Unassembled WGS sequence"/>
</dbReference>
<dbReference type="EMBL" id="MWML01000607">
    <property type="protein sequence ID" value="TCG02944.1"/>
    <property type="molecule type" value="Genomic_DNA"/>
</dbReference>
<dbReference type="Gene3D" id="3.90.550.10">
    <property type="entry name" value="Spore Coat Polysaccharide Biosynthesis Protein SpsA, Chain A"/>
    <property type="match status" value="1"/>
</dbReference>
<feature type="domain" description="Glycosyltransferase 2-like" evidence="1">
    <location>
        <begin position="7"/>
        <end position="53"/>
    </location>
</feature>
<keyword evidence="3" id="KW-1185">Reference proteome</keyword>
<accession>A0A4R0WZG4</accession>
<dbReference type="SUPFAM" id="SSF53448">
    <property type="entry name" value="Nucleotide-diphospho-sugar transferases"/>
    <property type="match status" value="1"/>
</dbReference>
<evidence type="ECO:0000313" key="2">
    <source>
        <dbReference type="EMBL" id="TCG02944.1"/>
    </source>
</evidence>
<evidence type="ECO:0000313" key="3">
    <source>
        <dbReference type="Proteomes" id="UP000294200"/>
    </source>
</evidence>
<feature type="non-terminal residue" evidence="2">
    <location>
        <position position="117"/>
    </location>
</feature>
<organism evidence="2 3">
    <name type="scientific">Paraburkholderia steynii</name>
    <dbReference type="NCBI Taxonomy" id="1245441"/>
    <lineage>
        <taxon>Bacteria</taxon>
        <taxon>Pseudomonadati</taxon>
        <taxon>Pseudomonadota</taxon>
        <taxon>Betaproteobacteria</taxon>
        <taxon>Burkholderiales</taxon>
        <taxon>Burkholderiaceae</taxon>
        <taxon>Paraburkholderia</taxon>
    </lineage>
</organism>
<proteinExistence type="predicted"/>
<evidence type="ECO:0000259" key="1">
    <source>
        <dbReference type="Pfam" id="PF00535"/>
    </source>
</evidence>
<comment type="caution">
    <text evidence="2">The sequence shown here is derived from an EMBL/GenBank/DDBJ whole genome shotgun (WGS) entry which is preliminary data.</text>
</comment>
<dbReference type="InterPro" id="IPR001173">
    <property type="entry name" value="Glyco_trans_2-like"/>
</dbReference>
<name>A0A4R0WZG4_9BURK</name>
<gene>
    <name evidence="2" type="ORF">BZM27_52100</name>
</gene>
<dbReference type="InterPro" id="IPR029044">
    <property type="entry name" value="Nucleotide-diphossugar_trans"/>
</dbReference>
<reference evidence="2 3" key="1">
    <citation type="submission" date="2017-02" db="EMBL/GenBank/DDBJ databases">
        <title>Paraburkholderia sophoroidis sp. nov. and Paraburkholderia steynii sp. nov. rhizobial symbionts of the fynbos legume Hypocalyptus sophoroides.</title>
        <authorList>
            <person name="Steenkamp E.T."/>
            <person name="Beukes C.W."/>
            <person name="Van Zyl E."/>
            <person name="Avontuur J."/>
            <person name="Chan W.Y."/>
            <person name="Hassen A."/>
            <person name="Palmer M."/>
            <person name="Mthombeni L."/>
            <person name="Phalane F."/>
            <person name="Sereme K."/>
            <person name="Venter S.N."/>
        </authorList>
    </citation>
    <scope>NUCLEOTIDE SEQUENCE [LARGE SCALE GENOMIC DNA]</scope>
    <source>
        <strain evidence="2 3">HC1.1ba</strain>
    </source>
</reference>
<dbReference type="Pfam" id="PF00535">
    <property type="entry name" value="Glycos_transf_2"/>
    <property type="match status" value="1"/>
</dbReference>
<dbReference type="CDD" id="cd00761">
    <property type="entry name" value="Glyco_tranf_GTA_type"/>
    <property type="match status" value="1"/>
</dbReference>
<dbReference type="AlphaFoldDB" id="A0A4R0WZG4"/>